<evidence type="ECO:0000313" key="1">
    <source>
        <dbReference type="EMBL" id="TDY13696.1"/>
    </source>
</evidence>
<organism evidence="1 2">
    <name type="scientific">Meridianimaribacter flavus</name>
    <dbReference type="NCBI Taxonomy" id="571115"/>
    <lineage>
        <taxon>Bacteria</taxon>
        <taxon>Pseudomonadati</taxon>
        <taxon>Bacteroidota</taxon>
        <taxon>Flavobacteriia</taxon>
        <taxon>Flavobacteriales</taxon>
        <taxon>Flavobacteriaceae</taxon>
        <taxon>Meridianimaribacter</taxon>
    </lineage>
</organism>
<reference evidence="1 2" key="1">
    <citation type="submission" date="2019-03" db="EMBL/GenBank/DDBJ databases">
        <title>Genomic Encyclopedia of Type Strains, Phase III (KMG-III): the genomes of soil and plant-associated and newly described type strains.</title>
        <authorList>
            <person name="Whitman W."/>
        </authorList>
    </citation>
    <scope>NUCLEOTIDE SEQUENCE [LARGE SCALE GENOMIC DNA]</scope>
    <source>
        <strain evidence="1 2">CGMCC 1.10957</strain>
    </source>
</reference>
<sequence length="176" mass="20140">MRALSHILLLICCVIMLNCNSRSKKELQTTDDVKTEDTNKISSNDIEALAFDDYILSNASKTKIMDWQKLHELNTQVEFLKKGDLSFFSANDSIVKSFVFQLKEETPENVDTDIIKSRVTALETKILKLNNTIELTNIPKEEVLMNIKEVLVAMSNLNFQINKKFELDANNIEKPL</sequence>
<dbReference type="Proteomes" id="UP000294930">
    <property type="component" value="Unassembled WGS sequence"/>
</dbReference>
<name>A0ABY2G8C2_9FLAO</name>
<gene>
    <name evidence="1" type="ORF">A8975_0291</name>
</gene>
<protein>
    <submittedName>
        <fullName evidence="1">Uncharacterized protein</fullName>
    </submittedName>
</protein>
<comment type="caution">
    <text evidence="1">The sequence shown here is derived from an EMBL/GenBank/DDBJ whole genome shotgun (WGS) entry which is preliminary data.</text>
</comment>
<keyword evidence="2" id="KW-1185">Reference proteome</keyword>
<proteinExistence type="predicted"/>
<evidence type="ECO:0000313" key="2">
    <source>
        <dbReference type="Proteomes" id="UP000294930"/>
    </source>
</evidence>
<accession>A0ABY2G8C2</accession>
<dbReference type="EMBL" id="SOQZ01000001">
    <property type="protein sequence ID" value="TDY13696.1"/>
    <property type="molecule type" value="Genomic_DNA"/>
</dbReference>